<dbReference type="InterPro" id="IPR045851">
    <property type="entry name" value="AMP-bd_C_sf"/>
</dbReference>
<name>A0A0P4VRB4_SCYOL</name>
<dbReference type="InterPro" id="IPR020845">
    <property type="entry name" value="AMP-binding_CS"/>
</dbReference>
<accession>A0A0P4VRB4</accession>
<dbReference type="GO" id="GO:0005777">
    <property type="term" value="C:peroxisome"/>
    <property type="evidence" value="ECO:0007669"/>
    <property type="project" value="UniProtKB-SubCell"/>
</dbReference>
<dbReference type="Pfam" id="PF13193">
    <property type="entry name" value="AMP-binding_C"/>
    <property type="match status" value="1"/>
</dbReference>
<organism evidence="6">
    <name type="scientific">Scylla olivacea</name>
    <name type="common">Orange mud crab</name>
    <name type="synonym">Cancer olivacea</name>
    <dbReference type="NCBI Taxonomy" id="85551"/>
    <lineage>
        <taxon>Eukaryota</taxon>
        <taxon>Metazoa</taxon>
        <taxon>Ecdysozoa</taxon>
        <taxon>Arthropoda</taxon>
        <taxon>Crustacea</taxon>
        <taxon>Multicrustacea</taxon>
        <taxon>Malacostraca</taxon>
        <taxon>Eumalacostraca</taxon>
        <taxon>Eucarida</taxon>
        <taxon>Decapoda</taxon>
        <taxon>Pleocyemata</taxon>
        <taxon>Brachyura</taxon>
        <taxon>Eubrachyura</taxon>
        <taxon>Portunoidea</taxon>
        <taxon>Portunidae</taxon>
        <taxon>Portuninae</taxon>
        <taxon>Scylla</taxon>
    </lineage>
</organism>
<dbReference type="Gene3D" id="2.30.38.10">
    <property type="entry name" value="Luciferase, Domain 3"/>
    <property type="match status" value="1"/>
</dbReference>
<dbReference type="AlphaFoldDB" id="A0A0P4VRB4"/>
<keyword evidence="3" id="KW-0576">Peroxisome</keyword>
<dbReference type="SUPFAM" id="SSF56801">
    <property type="entry name" value="Acetyl-CoA synthetase-like"/>
    <property type="match status" value="1"/>
</dbReference>
<dbReference type="PANTHER" id="PTHR24096:SF422">
    <property type="entry name" value="BCDNA.GH02901"/>
    <property type="match status" value="1"/>
</dbReference>
<sequence>MESTATLPYSSGTTGKPKGVCISHRAFVNSLTLFHHPTCGHFTTAEGDNQEVMVGLLPFFHIYGMMVIMNSGIAHGAKTITMPQFDPKVFLGILAKNKITRLHLVPPLLNFLATSPVVHPSLLSNINTILCGAAPVPTTSASLLKEKAQRPIFFQEGFGMTETLCTHITPPDQERLGWCGKLMPNVRGKVVDLDTGLPLPPGEKGELCVDTPGMMSCYHNNPEATRDSFDSDGWFKTGDVAIYDNDGFFSIVDRIKELIKVKGLQVSPSELEEILLSYPGVVDVGVVGVADEKAGEVPRAYIVPQEKSLKKDDLHAFIATQVAPHKQLAGGIEFVDQLPKNPTGKLLRNELKKMAHGE</sequence>
<dbReference type="GO" id="GO:0016405">
    <property type="term" value="F:CoA-ligase activity"/>
    <property type="evidence" value="ECO:0007669"/>
    <property type="project" value="TreeGrafter"/>
</dbReference>
<evidence type="ECO:0000256" key="3">
    <source>
        <dbReference type="ARBA" id="ARBA00023140"/>
    </source>
</evidence>
<comment type="similarity">
    <text evidence="2">Belongs to the ATP-dependent AMP-binding enzyme family.</text>
</comment>
<evidence type="ECO:0000259" key="5">
    <source>
        <dbReference type="Pfam" id="PF13193"/>
    </source>
</evidence>
<comment type="subcellular location">
    <subcellularLocation>
        <location evidence="1">Peroxisome</location>
    </subcellularLocation>
</comment>
<dbReference type="InterPro" id="IPR025110">
    <property type="entry name" value="AMP-bd_C"/>
</dbReference>
<dbReference type="Gene3D" id="3.40.50.980">
    <property type="match status" value="2"/>
</dbReference>
<proteinExistence type="inferred from homology"/>
<dbReference type="Pfam" id="PF00501">
    <property type="entry name" value="AMP-binding"/>
    <property type="match status" value="1"/>
</dbReference>
<reference evidence="6" key="1">
    <citation type="submission" date="2015-09" db="EMBL/GenBank/DDBJ databases">
        <title>Scylla olivacea transcriptome.</title>
        <authorList>
            <person name="Ikhwanuddin M."/>
        </authorList>
    </citation>
    <scope>NUCLEOTIDE SEQUENCE</scope>
</reference>
<evidence type="ECO:0000259" key="4">
    <source>
        <dbReference type="Pfam" id="PF00501"/>
    </source>
</evidence>
<evidence type="ECO:0000256" key="2">
    <source>
        <dbReference type="ARBA" id="ARBA00006432"/>
    </source>
</evidence>
<dbReference type="PANTHER" id="PTHR24096">
    <property type="entry name" value="LONG-CHAIN-FATTY-ACID--COA LIGASE"/>
    <property type="match status" value="1"/>
</dbReference>
<dbReference type="Gene3D" id="3.30.300.30">
    <property type="match status" value="1"/>
</dbReference>
<dbReference type="InterPro" id="IPR000873">
    <property type="entry name" value="AMP-dep_synth/lig_dom"/>
</dbReference>
<evidence type="ECO:0000313" key="6">
    <source>
        <dbReference type="EMBL" id="JAI57940.1"/>
    </source>
</evidence>
<feature type="domain" description="AMP-dependent synthetase/ligase" evidence="4">
    <location>
        <begin position="2"/>
        <end position="219"/>
    </location>
</feature>
<evidence type="ECO:0000256" key="1">
    <source>
        <dbReference type="ARBA" id="ARBA00004275"/>
    </source>
</evidence>
<dbReference type="EMBL" id="GDRN01104294">
    <property type="protein sequence ID" value="JAI57940.1"/>
    <property type="molecule type" value="Transcribed_RNA"/>
</dbReference>
<evidence type="ECO:0008006" key="7">
    <source>
        <dbReference type="Google" id="ProtNLM"/>
    </source>
</evidence>
<dbReference type="PROSITE" id="PS00455">
    <property type="entry name" value="AMP_BINDING"/>
    <property type="match status" value="1"/>
</dbReference>
<feature type="domain" description="AMP-binding enzyme C-terminal" evidence="5">
    <location>
        <begin position="270"/>
        <end position="345"/>
    </location>
</feature>
<dbReference type="FunFam" id="3.30.300.30:FF:000007">
    <property type="entry name" value="4-coumarate--CoA ligase 2"/>
    <property type="match status" value="1"/>
</dbReference>
<protein>
    <recommendedName>
        <fullName evidence="7">Luciferin 4-monooxygenase</fullName>
    </recommendedName>
</protein>